<reference evidence="1" key="1">
    <citation type="journal article" date="2021" name="Proc. Natl. Acad. Sci. U.S.A.">
        <title>A Catalog of Tens of Thousands of Viruses from Human Metagenomes Reveals Hidden Associations with Chronic Diseases.</title>
        <authorList>
            <person name="Tisza M.J."/>
            <person name="Buck C.B."/>
        </authorList>
    </citation>
    <scope>NUCLEOTIDE SEQUENCE</scope>
    <source>
        <strain evidence="1">CtD4R19</strain>
    </source>
</reference>
<protein>
    <submittedName>
        <fullName evidence="1">Uncharacterized protein</fullName>
    </submittedName>
</protein>
<dbReference type="EMBL" id="BK014638">
    <property type="protein sequence ID" value="DAD65224.1"/>
    <property type="molecule type" value="Genomic_DNA"/>
</dbReference>
<accession>A0A8S5L623</accession>
<name>A0A8S5L623_9CAUD</name>
<sequence>MPENYAVRVSGRKKEYYKTKADYQAGRARAVDAGRKRRARAGL</sequence>
<evidence type="ECO:0000313" key="1">
    <source>
        <dbReference type="EMBL" id="DAD65224.1"/>
    </source>
</evidence>
<organism evidence="1">
    <name type="scientific">Siphoviridae sp. ctD4R19</name>
    <dbReference type="NCBI Taxonomy" id="2823568"/>
    <lineage>
        <taxon>Viruses</taxon>
        <taxon>Duplodnaviria</taxon>
        <taxon>Heunggongvirae</taxon>
        <taxon>Uroviricota</taxon>
        <taxon>Caudoviricetes</taxon>
    </lineage>
</organism>
<proteinExistence type="predicted"/>